<keyword evidence="1" id="KW-0472">Membrane</keyword>
<sequence>MKLLTPVVIKTKRNEKKQNTLLDYKSSSVMLSRCGRHTATRPRRRSLAMEAFSFMISDRYLSLASSRSFSLSAPPPDPAAAASLLAARQPDASRVAPSFLLRRLLAASAAALAAGACACAGAAFSGAGDGADMTGMRK</sequence>
<organism evidence="2">
    <name type="scientific">Arundo donax</name>
    <name type="common">Giant reed</name>
    <name type="synonym">Donax arundinaceus</name>
    <dbReference type="NCBI Taxonomy" id="35708"/>
    <lineage>
        <taxon>Eukaryota</taxon>
        <taxon>Viridiplantae</taxon>
        <taxon>Streptophyta</taxon>
        <taxon>Embryophyta</taxon>
        <taxon>Tracheophyta</taxon>
        <taxon>Spermatophyta</taxon>
        <taxon>Magnoliopsida</taxon>
        <taxon>Liliopsida</taxon>
        <taxon>Poales</taxon>
        <taxon>Poaceae</taxon>
        <taxon>PACMAD clade</taxon>
        <taxon>Arundinoideae</taxon>
        <taxon>Arundineae</taxon>
        <taxon>Arundo</taxon>
    </lineage>
</organism>
<reference evidence="2" key="2">
    <citation type="journal article" date="2015" name="Data Brief">
        <title>Shoot transcriptome of the giant reed, Arundo donax.</title>
        <authorList>
            <person name="Barrero R.A."/>
            <person name="Guerrero F.D."/>
            <person name="Moolhuijzen P."/>
            <person name="Goolsby J.A."/>
            <person name="Tidwell J."/>
            <person name="Bellgard S.E."/>
            <person name="Bellgard M.I."/>
        </authorList>
    </citation>
    <scope>NUCLEOTIDE SEQUENCE</scope>
    <source>
        <tissue evidence="2">Shoot tissue taken approximately 20 cm above the soil surface</tissue>
    </source>
</reference>
<feature type="transmembrane region" description="Helical" evidence="1">
    <location>
        <begin position="104"/>
        <end position="127"/>
    </location>
</feature>
<keyword evidence="1" id="KW-1133">Transmembrane helix</keyword>
<evidence type="ECO:0000313" key="2">
    <source>
        <dbReference type="EMBL" id="JAE31303.1"/>
    </source>
</evidence>
<proteinExistence type="predicted"/>
<accession>A0A0A9HEF3</accession>
<evidence type="ECO:0000256" key="1">
    <source>
        <dbReference type="SAM" id="Phobius"/>
    </source>
</evidence>
<protein>
    <submittedName>
        <fullName evidence="2">Uncharacterized protein</fullName>
    </submittedName>
</protein>
<dbReference type="AlphaFoldDB" id="A0A0A9HEF3"/>
<keyword evidence="1" id="KW-0812">Transmembrane</keyword>
<dbReference type="EMBL" id="GBRH01166593">
    <property type="protein sequence ID" value="JAE31303.1"/>
    <property type="molecule type" value="Transcribed_RNA"/>
</dbReference>
<reference evidence="2" key="1">
    <citation type="submission" date="2014-09" db="EMBL/GenBank/DDBJ databases">
        <authorList>
            <person name="Magalhaes I.L.F."/>
            <person name="Oliveira U."/>
            <person name="Santos F.R."/>
            <person name="Vidigal T.H.D.A."/>
            <person name="Brescovit A.D."/>
            <person name="Santos A.J."/>
        </authorList>
    </citation>
    <scope>NUCLEOTIDE SEQUENCE</scope>
    <source>
        <tissue evidence="2">Shoot tissue taken approximately 20 cm above the soil surface</tissue>
    </source>
</reference>
<name>A0A0A9HEF3_ARUDO</name>